<name>A0A1E5GB81_9ENTE</name>
<evidence type="ECO:0000256" key="2">
    <source>
        <dbReference type="PIRSR" id="PIRSR000102-1"/>
    </source>
</evidence>
<dbReference type="PATRIC" id="fig|332950.4.peg.3489"/>
<organism evidence="7 8">
    <name type="scientific">Enterococcus termitis</name>
    <dbReference type="NCBI Taxonomy" id="332950"/>
    <lineage>
        <taxon>Bacteria</taxon>
        <taxon>Bacillati</taxon>
        <taxon>Bacillota</taxon>
        <taxon>Bacilli</taxon>
        <taxon>Lactobacillales</taxon>
        <taxon>Enterococcaceae</taxon>
        <taxon>Enterococcus</taxon>
    </lineage>
</organism>
<dbReference type="SUPFAM" id="SSF56327">
    <property type="entry name" value="LDH C-terminal domain-like"/>
    <property type="match status" value="1"/>
</dbReference>
<feature type="active site" description="Proton acceptor" evidence="2">
    <location>
        <position position="176"/>
    </location>
</feature>
<evidence type="ECO:0000256" key="3">
    <source>
        <dbReference type="PIRSR" id="PIRSR000102-3"/>
    </source>
</evidence>
<evidence type="ECO:0000256" key="1">
    <source>
        <dbReference type="ARBA" id="ARBA00006054"/>
    </source>
</evidence>
<dbReference type="PANTHER" id="PTHR43128:SF31">
    <property type="entry name" value="L-LACTATE DEHYDROGENASE"/>
    <property type="match status" value="1"/>
</dbReference>
<dbReference type="InterPro" id="IPR036291">
    <property type="entry name" value="NAD(P)-bd_dom_sf"/>
</dbReference>
<evidence type="ECO:0000259" key="6">
    <source>
        <dbReference type="Pfam" id="PF02866"/>
    </source>
</evidence>
<comment type="caution">
    <text evidence="7">The sequence shown here is derived from an EMBL/GenBank/DDBJ whole genome shotgun (WGS) entry which is preliminary data.</text>
</comment>
<feature type="binding site" evidence="3">
    <location>
        <begin position="8"/>
        <end position="13"/>
    </location>
    <ligand>
        <name>NAD(+)</name>
        <dbReference type="ChEBI" id="CHEBI:57540"/>
    </ligand>
</feature>
<evidence type="ECO:0000256" key="4">
    <source>
        <dbReference type="RuleBase" id="RU003369"/>
    </source>
</evidence>
<feature type="binding site" evidence="3">
    <location>
        <begin position="119"/>
        <end position="121"/>
    </location>
    <ligand>
        <name>NAD(+)</name>
        <dbReference type="ChEBI" id="CHEBI:57540"/>
    </ligand>
</feature>
<dbReference type="PRINTS" id="PR00086">
    <property type="entry name" value="LLDHDRGNASE"/>
</dbReference>
<dbReference type="EMBL" id="MIJY01000044">
    <property type="protein sequence ID" value="OEG09949.1"/>
    <property type="molecule type" value="Genomic_DNA"/>
</dbReference>
<reference evidence="8" key="1">
    <citation type="submission" date="2016-09" db="EMBL/GenBank/DDBJ databases">
        <authorList>
            <person name="Gulvik C.A."/>
        </authorList>
    </citation>
    <scope>NUCLEOTIDE SEQUENCE [LARGE SCALE GENOMIC DNA]</scope>
    <source>
        <strain evidence="8">LMG 8895</strain>
    </source>
</reference>
<protein>
    <submittedName>
        <fullName evidence="7">L-lactate dehydrogenase</fullName>
    </submittedName>
</protein>
<dbReference type="PIRSF" id="PIRSF000102">
    <property type="entry name" value="Lac_mal_DH"/>
    <property type="match status" value="1"/>
</dbReference>
<dbReference type="Proteomes" id="UP000095094">
    <property type="component" value="Unassembled WGS sequence"/>
</dbReference>
<evidence type="ECO:0000313" key="7">
    <source>
        <dbReference type="EMBL" id="OEG09949.1"/>
    </source>
</evidence>
<gene>
    <name evidence="7" type="ORF">BCR25_10655</name>
</gene>
<dbReference type="PANTHER" id="PTHR43128">
    <property type="entry name" value="L-2-HYDROXYCARBOXYLATE DEHYDROGENASE (NAD(P)(+))"/>
    <property type="match status" value="1"/>
</dbReference>
<sequence>MHKVGIIGLGHVGATLAYSLVTEGLVDELVLIDKDEQLAVSQEYDLLDAQVFLPTKTAITIQDYHALKNASILVFCAGQISALGDDGDRFKELEITREIVEETVPKIKESGFDGIILSITNPCDVIVSYLQKLTGFAPSKVIGTGTMLDTARMKQAVGKKLSIDSGNIGGYVYGEHGDSQFVAWSTVTVGDQPILAWNQELDLAQLDEDVRDGGWKSFAGKGFTSYGIASCAIKMIRMILKDTKVIVSASVYDESSSVYYGRPAIIGKNGVESLIDYPLNELEQSQLMRSLEIIDTGLKKLL</sequence>
<keyword evidence="8" id="KW-1185">Reference proteome</keyword>
<dbReference type="Gene3D" id="3.90.110.10">
    <property type="entry name" value="Lactate dehydrogenase/glycoside hydrolase, family 4, C-terminal"/>
    <property type="match status" value="1"/>
</dbReference>
<dbReference type="InterPro" id="IPR001236">
    <property type="entry name" value="Lactate/malate_DH_N"/>
</dbReference>
<proteinExistence type="inferred from homology"/>
<evidence type="ECO:0000259" key="5">
    <source>
        <dbReference type="Pfam" id="PF00056"/>
    </source>
</evidence>
<dbReference type="OrthoDB" id="9802969at2"/>
<feature type="domain" description="Lactate/malate dehydrogenase C-terminal" evidence="6">
    <location>
        <begin position="146"/>
        <end position="293"/>
    </location>
</feature>
<dbReference type="CDD" id="cd05291">
    <property type="entry name" value="HicDH_like"/>
    <property type="match status" value="1"/>
</dbReference>
<accession>A0A1E5GB81</accession>
<keyword evidence="3" id="KW-0520">NAD</keyword>
<dbReference type="Pfam" id="PF02866">
    <property type="entry name" value="Ldh_1_C"/>
    <property type="match status" value="1"/>
</dbReference>
<dbReference type="Gene3D" id="3.40.50.720">
    <property type="entry name" value="NAD(P)-binding Rossmann-like Domain"/>
    <property type="match status" value="1"/>
</dbReference>
<dbReference type="GO" id="GO:0006089">
    <property type="term" value="P:lactate metabolic process"/>
    <property type="evidence" value="ECO:0007669"/>
    <property type="project" value="TreeGrafter"/>
</dbReference>
<comment type="similarity">
    <text evidence="1">Belongs to the LDH/MDH superfamily. LDH family.</text>
</comment>
<dbReference type="SUPFAM" id="SSF51735">
    <property type="entry name" value="NAD(P)-binding Rossmann-fold domains"/>
    <property type="match status" value="1"/>
</dbReference>
<dbReference type="InterPro" id="IPR001557">
    <property type="entry name" value="L-lactate/malate_DH"/>
</dbReference>
<feature type="domain" description="Lactate/malate dehydrogenase N-terminal" evidence="5">
    <location>
        <begin position="3"/>
        <end position="143"/>
    </location>
</feature>
<dbReference type="InterPro" id="IPR015955">
    <property type="entry name" value="Lactate_DH/Glyco_Ohase_4_C"/>
</dbReference>
<dbReference type="InterPro" id="IPR022383">
    <property type="entry name" value="Lactate/malate_DH_C"/>
</dbReference>
<dbReference type="RefSeq" id="WP_069664703.1">
    <property type="nucleotide sequence ID" value="NZ_JBHUJJ010000001.1"/>
</dbReference>
<dbReference type="Pfam" id="PF00056">
    <property type="entry name" value="Ldh_1_N"/>
    <property type="match status" value="1"/>
</dbReference>
<dbReference type="AlphaFoldDB" id="A0A1E5GB81"/>
<evidence type="ECO:0000313" key="8">
    <source>
        <dbReference type="Proteomes" id="UP000095094"/>
    </source>
</evidence>
<feature type="binding site" evidence="3">
    <location>
        <position position="33"/>
    </location>
    <ligand>
        <name>NAD(+)</name>
        <dbReference type="ChEBI" id="CHEBI:57540"/>
    </ligand>
</feature>
<keyword evidence="4" id="KW-0560">Oxidoreductase</keyword>
<dbReference type="GO" id="GO:0004459">
    <property type="term" value="F:L-lactate dehydrogenase (NAD+) activity"/>
    <property type="evidence" value="ECO:0007669"/>
    <property type="project" value="TreeGrafter"/>
</dbReference>